<feature type="region of interest" description="Disordered" evidence="1">
    <location>
        <begin position="177"/>
        <end position="279"/>
    </location>
</feature>
<proteinExistence type="predicted"/>
<comment type="caution">
    <text evidence="3">The sequence shown here is derived from an EMBL/GenBank/DDBJ whole genome shotgun (WGS) entry which is preliminary data.</text>
</comment>
<feature type="compositionally biased region" description="Low complexity" evidence="1">
    <location>
        <begin position="60"/>
        <end position="78"/>
    </location>
</feature>
<feature type="transmembrane region" description="Helical" evidence="2">
    <location>
        <begin position="130"/>
        <end position="155"/>
    </location>
</feature>
<reference evidence="3" key="1">
    <citation type="submission" date="2023-08" db="EMBL/GenBank/DDBJ databases">
        <authorList>
            <person name="Audoor S."/>
            <person name="Bilcke G."/>
        </authorList>
    </citation>
    <scope>NUCLEOTIDE SEQUENCE</scope>
</reference>
<accession>A0AAD2JPZ4</accession>
<evidence type="ECO:0000313" key="3">
    <source>
        <dbReference type="EMBL" id="CAJ1968984.1"/>
    </source>
</evidence>
<organism evidence="3 4">
    <name type="scientific">Cylindrotheca closterium</name>
    <dbReference type="NCBI Taxonomy" id="2856"/>
    <lineage>
        <taxon>Eukaryota</taxon>
        <taxon>Sar</taxon>
        <taxon>Stramenopiles</taxon>
        <taxon>Ochrophyta</taxon>
        <taxon>Bacillariophyta</taxon>
        <taxon>Bacillariophyceae</taxon>
        <taxon>Bacillariophycidae</taxon>
        <taxon>Bacillariales</taxon>
        <taxon>Bacillariaceae</taxon>
        <taxon>Cylindrotheca</taxon>
    </lineage>
</organism>
<dbReference type="Proteomes" id="UP001295423">
    <property type="component" value="Unassembled WGS sequence"/>
</dbReference>
<keyword evidence="2" id="KW-0812">Transmembrane</keyword>
<sequence length="279" mass="29848">MSHSSSKNKAHKKKMEPIDETSAVVLKSSSSSPSSSSSGHRTTKVTTTKDSSPSRSSVHTAATTATTSTTTTTSASSSFDDLQSLDALHNQLRELEDAETAHTISRPQHLLQEEVLENSHKPVPSVVFKYILICMGLCGILIGIALGAIIGQHLLKQQQNQQRYNKEPSDVTGLATNNNTTTQAPSVAPGLDWHYPPSPRPTSDIFDHEHSSPPTPTLRTAHPTIATPTNSSSGVAPTIKNETTFPLPSNNNNNNNNPTNSSDAGQVDGDRNDTKNILP</sequence>
<feature type="compositionally biased region" description="Basic and acidic residues" evidence="1">
    <location>
        <begin position="268"/>
        <end position="279"/>
    </location>
</feature>
<feature type="compositionally biased region" description="Basic residues" evidence="1">
    <location>
        <begin position="1"/>
        <end position="14"/>
    </location>
</feature>
<dbReference type="AlphaFoldDB" id="A0AAD2JPZ4"/>
<evidence type="ECO:0000256" key="1">
    <source>
        <dbReference type="SAM" id="MobiDB-lite"/>
    </source>
</evidence>
<gene>
    <name evidence="3" type="ORF">CYCCA115_LOCUS23492</name>
</gene>
<protein>
    <submittedName>
        <fullName evidence="3">Uncharacterized protein</fullName>
    </submittedName>
</protein>
<keyword evidence="2" id="KW-0472">Membrane</keyword>
<keyword evidence="4" id="KW-1185">Reference proteome</keyword>
<keyword evidence="2" id="KW-1133">Transmembrane helix</keyword>
<feature type="compositionally biased region" description="Polar residues" evidence="1">
    <location>
        <begin position="226"/>
        <end position="235"/>
    </location>
</feature>
<evidence type="ECO:0000313" key="4">
    <source>
        <dbReference type="Proteomes" id="UP001295423"/>
    </source>
</evidence>
<name>A0AAD2JPZ4_9STRA</name>
<feature type="compositionally biased region" description="Low complexity" evidence="1">
    <location>
        <begin position="28"/>
        <end position="38"/>
    </location>
</feature>
<feature type="region of interest" description="Disordered" evidence="1">
    <location>
        <begin position="1"/>
        <end position="78"/>
    </location>
</feature>
<evidence type="ECO:0000256" key="2">
    <source>
        <dbReference type="SAM" id="Phobius"/>
    </source>
</evidence>
<feature type="compositionally biased region" description="Polar residues" evidence="1">
    <location>
        <begin position="44"/>
        <end position="59"/>
    </location>
</feature>
<dbReference type="EMBL" id="CAKOGP040002416">
    <property type="protein sequence ID" value="CAJ1968984.1"/>
    <property type="molecule type" value="Genomic_DNA"/>
</dbReference>
<feature type="compositionally biased region" description="Low complexity" evidence="1">
    <location>
        <begin position="243"/>
        <end position="262"/>
    </location>
</feature>